<evidence type="ECO:0000313" key="1">
    <source>
        <dbReference type="EMBL" id="KRZ49879.1"/>
    </source>
</evidence>
<accession>A0A0V1KS44</accession>
<sequence>MKTQRRRQKCLYDCHANEALLPELQRVVGHAKKTIARPRLGGAPLVSRGPSSVHVVLGVQYIFRMLGQRCKRT</sequence>
<organism evidence="1 2">
    <name type="scientific">Trichinella nativa</name>
    <dbReference type="NCBI Taxonomy" id="6335"/>
    <lineage>
        <taxon>Eukaryota</taxon>
        <taxon>Metazoa</taxon>
        <taxon>Ecdysozoa</taxon>
        <taxon>Nematoda</taxon>
        <taxon>Enoplea</taxon>
        <taxon>Dorylaimia</taxon>
        <taxon>Trichinellida</taxon>
        <taxon>Trichinellidae</taxon>
        <taxon>Trichinella</taxon>
    </lineage>
</organism>
<keyword evidence="2" id="KW-1185">Reference proteome</keyword>
<protein>
    <submittedName>
        <fullName evidence="1">Uncharacterized protein</fullName>
    </submittedName>
</protein>
<reference evidence="1 2" key="1">
    <citation type="submission" date="2015-05" db="EMBL/GenBank/DDBJ databases">
        <title>Evolution of Trichinella species and genotypes.</title>
        <authorList>
            <person name="Korhonen P.K."/>
            <person name="Edoardo P."/>
            <person name="Giuseppe L.R."/>
            <person name="Gasser R.B."/>
        </authorList>
    </citation>
    <scope>NUCLEOTIDE SEQUENCE [LARGE SCALE GENOMIC DNA]</scope>
    <source>
        <strain evidence="1">ISS10</strain>
    </source>
</reference>
<gene>
    <name evidence="1" type="ORF">T02_6954</name>
</gene>
<dbReference type="EMBL" id="JYDW01000289">
    <property type="protein sequence ID" value="KRZ49879.1"/>
    <property type="molecule type" value="Genomic_DNA"/>
</dbReference>
<name>A0A0V1KS44_9BILA</name>
<dbReference type="Proteomes" id="UP000054721">
    <property type="component" value="Unassembled WGS sequence"/>
</dbReference>
<proteinExistence type="predicted"/>
<comment type="caution">
    <text evidence="1">The sequence shown here is derived from an EMBL/GenBank/DDBJ whole genome shotgun (WGS) entry which is preliminary data.</text>
</comment>
<evidence type="ECO:0000313" key="2">
    <source>
        <dbReference type="Proteomes" id="UP000054721"/>
    </source>
</evidence>
<dbReference type="AlphaFoldDB" id="A0A0V1KS44"/>